<keyword evidence="2 3" id="KW-0732">Signal</keyword>
<dbReference type="Proteomes" id="UP000640531">
    <property type="component" value="Unassembled WGS sequence"/>
</dbReference>
<protein>
    <submittedName>
        <fullName evidence="4">Phosphonate ABC transporter substrate-binding protein</fullName>
    </submittedName>
</protein>
<dbReference type="Gene3D" id="3.40.190.10">
    <property type="entry name" value="Periplasmic binding protein-like II"/>
    <property type="match status" value="2"/>
</dbReference>
<accession>A0ABR8FB31</accession>
<dbReference type="Gene3D" id="1.20.58.90">
    <property type="match status" value="1"/>
</dbReference>
<feature type="chain" id="PRO_5045911481" evidence="3">
    <location>
        <begin position="21"/>
        <end position="342"/>
    </location>
</feature>
<reference evidence="4 5" key="1">
    <citation type="journal article" date="2020" name="ISME J.">
        <title>Comparative genomics reveals insights into cyanobacterial evolution and habitat adaptation.</title>
        <authorList>
            <person name="Chen M.Y."/>
            <person name="Teng W.K."/>
            <person name="Zhao L."/>
            <person name="Hu C.X."/>
            <person name="Zhou Y.K."/>
            <person name="Han B.P."/>
            <person name="Song L.R."/>
            <person name="Shu W.S."/>
        </authorList>
    </citation>
    <scope>NUCLEOTIDE SEQUENCE [LARGE SCALE GENOMIC DNA]</scope>
    <source>
        <strain evidence="4 5">FACHB-196</strain>
    </source>
</reference>
<dbReference type="NCBIfam" id="TIGR01098">
    <property type="entry name" value="3A0109s03R"/>
    <property type="match status" value="1"/>
</dbReference>
<keyword evidence="5" id="KW-1185">Reference proteome</keyword>
<dbReference type="Pfam" id="PF12974">
    <property type="entry name" value="Phosphonate-bd"/>
    <property type="match status" value="1"/>
</dbReference>
<comment type="similarity">
    <text evidence="1">Belongs to the phosphate/phosphite/phosphonate binding protein family.</text>
</comment>
<evidence type="ECO:0000313" key="5">
    <source>
        <dbReference type="Proteomes" id="UP000640531"/>
    </source>
</evidence>
<dbReference type="SUPFAM" id="SSF53850">
    <property type="entry name" value="Periplasmic binding protein-like II"/>
    <property type="match status" value="1"/>
</dbReference>
<organism evidence="4 5">
    <name type="scientific">Anabaena lutea FACHB-196</name>
    <dbReference type="NCBI Taxonomy" id="2692881"/>
    <lineage>
        <taxon>Bacteria</taxon>
        <taxon>Bacillati</taxon>
        <taxon>Cyanobacteriota</taxon>
        <taxon>Cyanophyceae</taxon>
        <taxon>Nostocales</taxon>
        <taxon>Nostocaceae</taxon>
        <taxon>Anabaena</taxon>
    </lineage>
</organism>
<feature type="signal peptide" evidence="3">
    <location>
        <begin position="1"/>
        <end position="20"/>
    </location>
</feature>
<dbReference type="NCBIfam" id="TIGR03431">
    <property type="entry name" value="PhnD"/>
    <property type="match status" value="1"/>
</dbReference>
<evidence type="ECO:0000256" key="1">
    <source>
        <dbReference type="ARBA" id="ARBA00007162"/>
    </source>
</evidence>
<dbReference type="PANTHER" id="PTHR35841:SF1">
    <property type="entry name" value="PHOSPHONATES-BINDING PERIPLASMIC PROTEIN"/>
    <property type="match status" value="1"/>
</dbReference>
<evidence type="ECO:0000256" key="2">
    <source>
        <dbReference type="ARBA" id="ARBA00022729"/>
    </source>
</evidence>
<sequence>MNRRLFIQQASLFTMTLASAKILSACTSNSDNKSTTSTTNSSTAAIKEINFGVLSTESQANQKPIWEPFAAAMSQEIGIPIKPFYVTQYAAVIEAMRFGKVQVAWLGGKPYIQAAKVADAEAFAQVVSEDGTKGYYSHLIANKDNSITAKAIAAGGDKYVIENASKLTFAFNDPSSTSGFLVPSYYIFAKNGIDPKKAFKRLIFAGNHEACALAVANKQIDVATISNEVLSRLESTNPTARQKLEVIWQSPLIPSDPIAYRRDLPADIKKKFQNFFYNYKDAKILAPMKVSGFVEAEDKNWHTIRELEIGKKIEETKNQDNLSEQEKKQKIAELNQQLKEIQ</sequence>
<dbReference type="EMBL" id="JACJST010000001">
    <property type="protein sequence ID" value="MBD2566437.1"/>
    <property type="molecule type" value="Genomic_DNA"/>
</dbReference>
<evidence type="ECO:0000313" key="4">
    <source>
        <dbReference type="EMBL" id="MBD2566437.1"/>
    </source>
</evidence>
<gene>
    <name evidence="4" type="primary">phnD</name>
    <name evidence="4" type="ORF">H6G59_00715</name>
</gene>
<dbReference type="InterPro" id="IPR017797">
    <property type="entry name" value="Phosphnate-bd"/>
</dbReference>
<dbReference type="RefSeq" id="WP_190711263.1">
    <property type="nucleotide sequence ID" value="NZ_JACJST010000001.1"/>
</dbReference>
<dbReference type="PANTHER" id="PTHR35841">
    <property type="entry name" value="PHOSPHONATES-BINDING PERIPLASMIC PROTEIN"/>
    <property type="match status" value="1"/>
</dbReference>
<dbReference type="InterPro" id="IPR005770">
    <property type="entry name" value="PhnD"/>
</dbReference>
<proteinExistence type="inferred from homology"/>
<name>A0ABR8FB31_9NOST</name>
<comment type="caution">
    <text evidence="4">The sequence shown here is derived from an EMBL/GenBank/DDBJ whole genome shotgun (WGS) entry which is preliminary data.</text>
</comment>
<evidence type="ECO:0000256" key="3">
    <source>
        <dbReference type="SAM" id="SignalP"/>
    </source>
</evidence>